<dbReference type="NCBIfam" id="TIGR02883">
    <property type="entry name" value="spore_cwlD"/>
    <property type="match status" value="1"/>
</dbReference>
<reference evidence="5" key="1">
    <citation type="submission" date="2018-02" db="EMBL/GenBank/DDBJ databases">
        <title>Genome sequence of Desulfocucumis palustris strain NAW-5.</title>
        <authorList>
            <person name="Watanabe M."/>
            <person name="Kojima H."/>
            <person name="Fukui M."/>
        </authorList>
    </citation>
    <scope>NUCLEOTIDE SEQUENCE [LARGE SCALE GENOMIC DNA]</scope>
    <source>
        <strain evidence="5">NAW-5</strain>
    </source>
</reference>
<organism evidence="4 5">
    <name type="scientific">Desulfocucumis palustris</name>
    <dbReference type="NCBI Taxonomy" id="1898651"/>
    <lineage>
        <taxon>Bacteria</taxon>
        <taxon>Bacillati</taxon>
        <taxon>Bacillota</taxon>
        <taxon>Clostridia</taxon>
        <taxon>Eubacteriales</taxon>
        <taxon>Desulfocucumaceae</taxon>
        <taxon>Desulfocucumis</taxon>
    </lineage>
</organism>
<accession>A0A2L2X6Y6</accession>
<keyword evidence="1" id="KW-0378">Hydrolase</keyword>
<dbReference type="PANTHER" id="PTHR30404">
    <property type="entry name" value="N-ACETYLMURAMOYL-L-ALANINE AMIDASE"/>
    <property type="match status" value="1"/>
</dbReference>
<comment type="caution">
    <text evidence="4">The sequence shown here is derived from an EMBL/GenBank/DDBJ whole genome shotgun (WGS) entry which is preliminary data.</text>
</comment>
<protein>
    <submittedName>
        <fullName evidence="4">N-acetylmuramoyl-L-alanine amidase</fullName>
    </submittedName>
</protein>
<evidence type="ECO:0000256" key="1">
    <source>
        <dbReference type="ARBA" id="ARBA00022801"/>
    </source>
</evidence>
<dbReference type="PANTHER" id="PTHR30404:SF0">
    <property type="entry name" value="N-ACETYLMURAMOYL-L-ALANINE AMIDASE AMIC"/>
    <property type="match status" value="1"/>
</dbReference>
<dbReference type="GO" id="GO:0030288">
    <property type="term" value="C:outer membrane-bounded periplasmic space"/>
    <property type="evidence" value="ECO:0007669"/>
    <property type="project" value="TreeGrafter"/>
</dbReference>
<dbReference type="SMART" id="SM00646">
    <property type="entry name" value="Ami_3"/>
    <property type="match status" value="1"/>
</dbReference>
<proteinExistence type="predicted"/>
<evidence type="ECO:0000313" key="5">
    <source>
        <dbReference type="Proteomes" id="UP000239549"/>
    </source>
</evidence>
<feature type="domain" description="MurNAc-LAA" evidence="3">
    <location>
        <begin position="125"/>
        <end position="237"/>
    </location>
</feature>
<name>A0A2L2X6Y6_9FIRM</name>
<sequence>MPKSRRISRKAAILLAAGLFGLFIYIIFEAVPGVIEKRSIETLSRVMVYKTVVVDPGHGGIDPGAIGQGGALEKDITLDVSKKLADILIQSGATVILTRDTDNMLYDPGTSGLLAKKRQDLSRRVNIANESKADAFISIHVNSFKSDSSQHGAQTFSQPGFEESKKLSQCIQAEMTHMLKNTKRKPKEVAGYFTNKKTEMPSVIVEIGFVSNPKEEKLLVDPGYQTKVAFSIYAGIVKYFAGQIN</sequence>
<dbReference type="InterPro" id="IPR002508">
    <property type="entry name" value="MurNAc-LAA_cat"/>
</dbReference>
<dbReference type="SUPFAM" id="SSF53187">
    <property type="entry name" value="Zn-dependent exopeptidases"/>
    <property type="match status" value="1"/>
</dbReference>
<dbReference type="GO" id="GO:0008745">
    <property type="term" value="F:N-acetylmuramoyl-L-alanine amidase activity"/>
    <property type="evidence" value="ECO:0007669"/>
    <property type="project" value="InterPro"/>
</dbReference>
<gene>
    <name evidence="4" type="ORF">DCCM_0109</name>
</gene>
<dbReference type="AlphaFoldDB" id="A0A2L2X6Y6"/>
<evidence type="ECO:0000313" key="4">
    <source>
        <dbReference type="EMBL" id="GBF31925.1"/>
    </source>
</evidence>
<dbReference type="InterPro" id="IPR050695">
    <property type="entry name" value="N-acetylmuramoyl_amidase_3"/>
</dbReference>
<dbReference type="RefSeq" id="WP_231702584.1">
    <property type="nucleotide sequence ID" value="NZ_BFAV01000004.1"/>
</dbReference>
<dbReference type="CDD" id="cd02696">
    <property type="entry name" value="MurNAc-LAA"/>
    <property type="match status" value="1"/>
</dbReference>
<dbReference type="InterPro" id="IPR014234">
    <property type="entry name" value="Spore_CwlD"/>
</dbReference>
<keyword evidence="2" id="KW-0812">Transmembrane</keyword>
<keyword evidence="2" id="KW-0472">Membrane</keyword>
<dbReference type="Pfam" id="PF01520">
    <property type="entry name" value="Amidase_3"/>
    <property type="match status" value="1"/>
</dbReference>
<feature type="transmembrane region" description="Helical" evidence="2">
    <location>
        <begin position="12"/>
        <end position="35"/>
    </location>
</feature>
<evidence type="ECO:0000259" key="3">
    <source>
        <dbReference type="SMART" id="SM00646"/>
    </source>
</evidence>
<dbReference type="Gene3D" id="3.40.630.40">
    <property type="entry name" value="Zn-dependent exopeptidases"/>
    <property type="match status" value="1"/>
</dbReference>
<dbReference type="EMBL" id="BFAV01000004">
    <property type="protein sequence ID" value="GBF31925.1"/>
    <property type="molecule type" value="Genomic_DNA"/>
</dbReference>
<evidence type="ECO:0000256" key="2">
    <source>
        <dbReference type="SAM" id="Phobius"/>
    </source>
</evidence>
<dbReference type="Proteomes" id="UP000239549">
    <property type="component" value="Unassembled WGS sequence"/>
</dbReference>
<keyword evidence="2" id="KW-1133">Transmembrane helix</keyword>
<dbReference type="GO" id="GO:0009253">
    <property type="term" value="P:peptidoglycan catabolic process"/>
    <property type="evidence" value="ECO:0007669"/>
    <property type="project" value="InterPro"/>
</dbReference>
<keyword evidence="5" id="KW-1185">Reference proteome</keyword>